<evidence type="ECO:0000313" key="6">
    <source>
        <dbReference type="Proteomes" id="UP000606870"/>
    </source>
</evidence>
<feature type="domain" description="4Fe-4S ferredoxin-type" evidence="4">
    <location>
        <begin position="7"/>
        <end position="36"/>
    </location>
</feature>
<proteinExistence type="predicted"/>
<dbReference type="PANTHER" id="PTHR43122">
    <property type="entry name" value="FERREDOXIN SUBUNIT OF PYRUVATE:FLAVODOXIN OXIDOREDUCTASE-RELATED"/>
    <property type="match status" value="1"/>
</dbReference>
<dbReference type="InterPro" id="IPR017896">
    <property type="entry name" value="4Fe4S_Fe-S-bd"/>
</dbReference>
<dbReference type="PANTHER" id="PTHR43122:SF1">
    <property type="entry name" value="IRON-SULFUR-BINDING PROTEIN"/>
    <property type="match status" value="1"/>
</dbReference>
<dbReference type="Gene3D" id="3.30.70.20">
    <property type="match status" value="1"/>
</dbReference>
<evidence type="ECO:0000259" key="4">
    <source>
        <dbReference type="PROSITE" id="PS51379"/>
    </source>
</evidence>
<evidence type="ECO:0000313" key="5">
    <source>
        <dbReference type="EMBL" id="MBC3536639.1"/>
    </source>
</evidence>
<evidence type="ECO:0000256" key="3">
    <source>
        <dbReference type="ARBA" id="ARBA00023014"/>
    </source>
</evidence>
<dbReference type="Pfam" id="PF13187">
    <property type="entry name" value="Fer4_9"/>
    <property type="match status" value="1"/>
</dbReference>
<dbReference type="Proteomes" id="UP000606870">
    <property type="component" value="Unassembled WGS sequence"/>
</dbReference>
<protein>
    <submittedName>
        <fullName evidence="5">Ferredoxin family protein</fullName>
    </submittedName>
</protein>
<dbReference type="SUPFAM" id="SSF54862">
    <property type="entry name" value="4Fe-4S ferredoxins"/>
    <property type="match status" value="1"/>
</dbReference>
<evidence type="ECO:0000256" key="1">
    <source>
        <dbReference type="ARBA" id="ARBA00022723"/>
    </source>
</evidence>
<dbReference type="PROSITE" id="PS51379">
    <property type="entry name" value="4FE4S_FER_2"/>
    <property type="match status" value="2"/>
</dbReference>
<reference evidence="5 6" key="1">
    <citation type="submission" date="2020-08" db="EMBL/GenBank/DDBJ databases">
        <authorList>
            <person name="Liu C."/>
            <person name="Sun Q."/>
        </authorList>
    </citation>
    <scope>NUCLEOTIDE SEQUENCE [LARGE SCALE GENOMIC DNA]</scope>
    <source>
        <strain evidence="5 6">NSJ-59</strain>
    </source>
</reference>
<keyword evidence="2" id="KW-0408">Iron</keyword>
<dbReference type="RefSeq" id="WP_186502794.1">
    <property type="nucleotide sequence ID" value="NZ_JACOGK010000011.1"/>
</dbReference>
<keyword evidence="3" id="KW-0411">Iron-sulfur</keyword>
<feature type="domain" description="4Fe-4S ferredoxin-type" evidence="4">
    <location>
        <begin position="37"/>
        <end position="67"/>
    </location>
</feature>
<dbReference type="EMBL" id="JACOGK010000011">
    <property type="protein sequence ID" value="MBC3536639.1"/>
    <property type="molecule type" value="Genomic_DNA"/>
</dbReference>
<evidence type="ECO:0000256" key="2">
    <source>
        <dbReference type="ARBA" id="ARBA00023004"/>
    </source>
</evidence>
<comment type="caution">
    <text evidence="5">The sequence shown here is derived from an EMBL/GenBank/DDBJ whole genome shotgun (WGS) entry which is preliminary data.</text>
</comment>
<keyword evidence="1" id="KW-0479">Metal-binding</keyword>
<gene>
    <name evidence="5" type="ORF">H8J70_05175</name>
</gene>
<organism evidence="5 6">
    <name type="scientific">Megasphaera hominis</name>
    <dbReference type="NCBI Taxonomy" id="159836"/>
    <lineage>
        <taxon>Bacteria</taxon>
        <taxon>Bacillati</taxon>
        <taxon>Bacillota</taxon>
        <taxon>Negativicutes</taxon>
        <taxon>Veillonellales</taxon>
        <taxon>Veillonellaceae</taxon>
        <taxon>Megasphaera</taxon>
    </lineage>
</organism>
<sequence>MMAQEHKEFVLDRHLCKGCGICTALCPKSVLDTDEAGKPVFARPDDCISCMLCELRCPDFAIRMLGGN</sequence>
<dbReference type="PROSITE" id="PS00198">
    <property type="entry name" value="4FE4S_FER_1"/>
    <property type="match status" value="1"/>
</dbReference>
<keyword evidence="6" id="KW-1185">Reference proteome</keyword>
<dbReference type="InterPro" id="IPR017900">
    <property type="entry name" value="4Fe4S_Fe_S_CS"/>
</dbReference>
<name>A0ABR6VH66_9FIRM</name>
<accession>A0ABR6VH66</accession>